<evidence type="ECO:0000256" key="2">
    <source>
        <dbReference type="ARBA" id="ARBA00022692"/>
    </source>
</evidence>
<feature type="transmembrane region" description="Helical" evidence="5">
    <location>
        <begin position="66"/>
        <end position="90"/>
    </location>
</feature>
<evidence type="ECO:0000256" key="3">
    <source>
        <dbReference type="ARBA" id="ARBA00022989"/>
    </source>
</evidence>
<dbReference type="InterPro" id="IPR041489">
    <property type="entry name" value="PDZ_6"/>
</dbReference>
<feature type="transmembrane region" description="Helical" evidence="5">
    <location>
        <begin position="464"/>
        <end position="487"/>
    </location>
</feature>
<feature type="transmembrane region" description="Helical" evidence="5">
    <location>
        <begin position="192"/>
        <end position="213"/>
    </location>
</feature>
<dbReference type="PRINTS" id="PR01000">
    <property type="entry name" value="SREBPS2PTASE"/>
</dbReference>
<evidence type="ECO:0000256" key="4">
    <source>
        <dbReference type="ARBA" id="ARBA00023136"/>
    </source>
</evidence>
<keyword evidence="4 5" id="KW-0472">Membrane</keyword>
<dbReference type="GO" id="GO:0004222">
    <property type="term" value="F:metalloendopeptidase activity"/>
    <property type="evidence" value="ECO:0007669"/>
    <property type="project" value="InterPro"/>
</dbReference>
<evidence type="ECO:0000256" key="5">
    <source>
        <dbReference type="SAM" id="Phobius"/>
    </source>
</evidence>
<dbReference type="Gene3D" id="2.30.42.10">
    <property type="match status" value="2"/>
</dbReference>
<protein>
    <submittedName>
        <fullName evidence="7">PDZ domain-containing protein</fullName>
    </submittedName>
</protein>
<organism evidence="7 8">
    <name type="scientific">Halomicrobium zhouii</name>
    <dbReference type="NCBI Taxonomy" id="767519"/>
    <lineage>
        <taxon>Archaea</taxon>
        <taxon>Methanobacteriati</taxon>
        <taxon>Methanobacteriota</taxon>
        <taxon>Stenosarchaea group</taxon>
        <taxon>Halobacteria</taxon>
        <taxon>Halobacteriales</taxon>
        <taxon>Haloarculaceae</taxon>
        <taxon>Halomicrobium</taxon>
    </lineage>
</organism>
<accession>A0A1I6KEV3</accession>
<proteinExistence type="predicted"/>
<evidence type="ECO:0000313" key="7">
    <source>
        <dbReference type="EMBL" id="SFR89772.1"/>
    </source>
</evidence>
<feature type="transmembrane region" description="Helical" evidence="5">
    <location>
        <begin position="562"/>
        <end position="583"/>
    </location>
</feature>
<feature type="transmembrane region" description="Helical" evidence="5">
    <location>
        <begin position="507"/>
        <end position="526"/>
    </location>
</feature>
<evidence type="ECO:0000313" key="8">
    <source>
        <dbReference type="Proteomes" id="UP000199062"/>
    </source>
</evidence>
<dbReference type="InterPro" id="IPR036034">
    <property type="entry name" value="PDZ_sf"/>
</dbReference>
<dbReference type="PANTHER" id="PTHR13325:SF3">
    <property type="entry name" value="MEMBRANE-BOUND TRANSCRIPTION FACTOR SITE-2 PROTEASE"/>
    <property type="match status" value="1"/>
</dbReference>
<dbReference type="GO" id="GO:0016020">
    <property type="term" value="C:membrane"/>
    <property type="evidence" value="ECO:0007669"/>
    <property type="project" value="InterPro"/>
</dbReference>
<dbReference type="EMBL" id="FOZK01000001">
    <property type="protein sequence ID" value="SFR89772.1"/>
    <property type="molecule type" value="Genomic_DNA"/>
</dbReference>
<gene>
    <name evidence="7" type="ORF">SAMN05216559_0686</name>
</gene>
<keyword evidence="2 5" id="KW-0812">Transmembrane</keyword>
<dbReference type="Pfam" id="PF17820">
    <property type="entry name" value="PDZ_6"/>
    <property type="match status" value="1"/>
</dbReference>
<keyword evidence="8" id="KW-1185">Reference proteome</keyword>
<dbReference type="OrthoDB" id="15212at2157"/>
<dbReference type="InterPro" id="IPR001193">
    <property type="entry name" value="MBTPS2"/>
</dbReference>
<dbReference type="Pfam" id="PF02163">
    <property type="entry name" value="Peptidase_M50"/>
    <property type="match status" value="1"/>
</dbReference>
<dbReference type="InterPro" id="IPR001478">
    <property type="entry name" value="PDZ"/>
</dbReference>
<evidence type="ECO:0000256" key="1">
    <source>
        <dbReference type="ARBA" id="ARBA00004127"/>
    </source>
</evidence>
<dbReference type="RefSeq" id="WP_089813886.1">
    <property type="nucleotide sequence ID" value="NZ_FOZK01000001.1"/>
</dbReference>
<dbReference type="SMART" id="SM00228">
    <property type="entry name" value="PDZ"/>
    <property type="match status" value="1"/>
</dbReference>
<evidence type="ECO:0000259" key="6">
    <source>
        <dbReference type="SMART" id="SM00228"/>
    </source>
</evidence>
<name>A0A1I6KEV3_9EURY</name>
<keyword evidence="3 5" id="KW-1133">Transmembrane helix</keyword>
<dbReference type="InterPro" id="IPR008915">
    <property type="entry name" value="Peptidase_M50"/>
</dbReference>
<dbReference type="CDD" id="cd06159">
    <property type="entry name" value="S2P-M50_PDZ_Arch"/>
    <property type="match status" value="1"/>
</dbReference>
<dbReference type="GO" id="GO:0012505">
    <property type="term" value="C:endomembrane system"/>
    <property type="evidence" value="ECO:0007669"/>
    <property type="project" value="UniProtKB-SubCell"/>
</dbReference>
<dbReference type="AlphaFoldDB" id="A0A1I6KEV3"/>
<feature type="transmembrane region" description="Helical" evidence="5">
    <location>
        <begin position="6"/>
        <end position="23"/>
    </location>
</feature>
<dbReference type="SUPFAM" id="SSF50156">
    <property type="entry name" value="PDZ domain-like"/>
    <property type="match status" value="2"/>
</dbReference>
<dbReference type="Proteomes" id="UP000199062">
    <property type="component" value="Unassembled WGS sequence"/>
</dbReference>
<dbReference type="PANTHER" id="PTHR13325">
    <property type="entry name" value="PROTEASE M50 MEMBRANE-BOUND TRANSCRIPTION FACTOR SITE 2 PROTEASE"/>
    <property type="match status" value="1"/>
</dbReference>
<dbReference type="STRING" id="767519.SAMN05216559_0686"/>
<reference evidence="7 8" key="1">
    <citation type="submission" date="2016-10" db="EMBL/GenBank/DDBJ databases">
        <authorList>
            <person name="de Groot N.N."/>
        </authorList>
    </citation>
    <scope>NUCLEOTIDE SEQUENCE [LARGE SCALE GENOMIC DNA]</scope>
    <source>
        <strain evidence="7 8">CGMCC 1.10457</strain>
    </source>
</reference>
<sequence>MVSTLTWVLAGLVGYSILAMALRTHGLLPKSVKVSGPIMTLHTKRGREFLDWAAQPKRFWRAWGNLGIGIGLVVLAGSFLLVVVGAFQAVQNPQPSALNEPRNVLAIPGVNDFLPLSVAPEIVTGLALGLVVHEGGHGLMCRVEDIDVESVGLAFLTLVPVGAFVEPDEEDLRLADRGAQLRMYTAGVTNNFAIALVALILLFGPVMGAFAVVDGAPVGGVQQGTPAASAGIEPGAVVTGVDGTPISGSAELSAALANATGDTAELTLASGETVTVDRSVVVTSASPRAPVGVNSTITAVNGTAVNSEREFVRAAGNHSLAELTFANGETRTVPLGALARVTPDAPLDEAGATAEADLVVTHIDGQRILTPNDLRTALDGRPAGEQVTVAGYLDGSRVSYTVTMAEGGTDGDGIIGVDRFSRGISGFSVTDFGIDPYPAGAFLELLGGDAGDDGTPTIPFTQRVFTVLLLPFAGAGVGAFGYNFAGFTGFATNFYEVQGPLGAFGDGPAFLLANLLFWTGWINLVIGQFNLIPSYPLDGGHILRACSESVIARLPVDNKRTLTSTVTGAVTVAMLLGLVVMLFGPQYLA</sequence>
<comment type="subcellular location">
    <subcellularLocation>
        <location evidence="1">Endomembrane system</location>
        <topology evidence="1">Multi-pass membrane protein</topology>
    </subcellularLocation>
</comment>
<dbReference type="GO" id="GO:0005737">
    <property type="term" value="C:cytoplasm"/>
    <property type="evidence" value="ECO:0007669"/>
    <property type="project" value="TreeGrafter"/>
</dbReference>
<dbReference type="GO" id="GO:0031293">
    <property type="term" value="P:membrane protein intracellular domain proteolysis"/>
    <property type="evidence" value="ECO:0007669"/>
    <property type="project" value="TreeGrafter"/>
</dbReference>
<feature type="domain" description="PDZ" evidence="6">
    <location>
        <begin position="204"/>
        <end position="272"/>
    </location>
</feature>